<evidence type="ECO:0000313" key="1">
    <source>
        <dbReference type="EMBL" id="VDK26427.1"/>
    </source>
</evidence>
<organism evidence="3">
    <name type="scientific">Taenia asiatica</name>
    <name type="common">Asian tapeworm</name>
    <dbReference type="NCBI Taxonomy" id="60517"/>
    <lineage>
        <taxon>Eukaryota</taxon>
        <taxon>Metazoa</taxon>
        <taxon>Spiralia</taxon>
        <taxon>Lophotrochozoa</taxon>
        <taxon>Platyhelminthes</taxon>
        <taxon>Cestoda</taxon>
        <taxon>Eucestoda</taxon>
        <taxon>Cyclophyllidea</taxon>
        <taxon>Taeniidae</taxon>
        <taxon>Taenia</taxon>
    </lineage>
</organism>
<reference evidence="1 2" key="2">
    <citation type="submission" date="2018-11" db="EMBL/GenBank/DDBJ databases">
        <authorList>
            <consortium name="Pathogen Informatics"/>
        </authorList>
    </citation>
    <scope>NUCLEOTIDE SEQUENCE [LARGE SCALE GENOMIC DNA]</scope>
</reference>
<protein>
    <submittedName>
        <fullName evidence="3">HNHc domain-containing protein</fullName>
    </submittedName>
</protein>
<keyword evidence="2" id="KW-1185">Reference proteome</keyword>
<evidence type="ECO:0000313" key="2">
    <source>
        <dbReference type="Proteomes" id="UP000282613"/>
    </source>
</evidence>
<dbReference type="EMBL" id="UYRS01003617">
    <property type="protein sequence ID" value="VDK26427.1"/>
    <property type="molecule type" value="Genomic_DNA"/>
</dbReference>
<dbReference type="AlphaFoldDB" id="A0A0R3VZL8"/>
<proteinExistence type="predicted"/>
<name>A0A0R3VZL8_TAEAS</name>
<gene>
    <name evidence="1" type="ORF">TASK_LOCUS2863</name>
</gene>
<evidence type="ECO:0000313" key="3">
    <source>
        <dbReference type="WBParaSite" id="TASK_0000286201-mRNA-1"/>
    </source>
</evidence>
<dbReference type="Proteomes" id="UP000282613">
    <property type="component" value="Unassembled WGS sequence"/>
</dbReference>
<accession>A0A0R3VZL8</accession>
<dbReference type="OrthoDB" id="9978460at2759"/>
<sequence>MYSFLPKDRSRSDLQLAHISPQHRPNEWINMSESPHCYGLLDVVKAVLYLIEHPNFDSANNSLGTLEKPEQLPSKTARLLAGLPVNGHRFTPNTAWCEWARANGCLPTREEEEDGTEEFEAEVKERAVANEAKVSEADPANDLKIGVSAGDAALEDEELNADAFDELSVATSDTVPSFAKIRHSIDAQD</sequence>
<dbReference type="WBParaSite" id="TASK_0000286201-mRNA-1">
    <property type="protein sequence ID" value="TASK_0000286201-mRNA-1"/>
    <property type="gene ID" value="TASK_0000286201"/>
</dbReference>
<reference evidence="3" key="1">
    <citation type="submission" date="2017-02" db="UniProtKB">
        <authorList>
            <consortium name="WormBaseParasite"/>
        </authorList>
    </citation>
    <scope>IDENTIFICATION</scope>
</reference>